<reference evidence="1 2" key="1">
    <citation type="journal article" date="2013" name="PLoS ONE">
        <title>Genomic and secretomic analyses reveal unique features of the lignocellulolytic enzyme system of Penicillium decumbens.</title>
        <authorList>
            <person name="Liu G."/>
            <person name="Zhang L."/>
            <person name="Wei X."/>
            <person name="Zou G."/>
            <person name="Qin Y."/>
            <person name="Ma L."/>
            <person name="Li J."/>
            <person name="Zheng H."/>
            <person name="Wang S."/>
            <person name="Wang C."/>
            <person name="Xun L."/>
            <person name="Zhao G.-P."/>
            <person name="Zhou Z."/>
            <person name="Qu Y."/>
        </authorList>
    </citation>
    <scope>NUCLEOTIDE SEQUENCE [LARGE SCALE GENOMIC DNA]</scope>
    <source>
        <strain evidence="2">114-2 / CGMCC 5302</strain>
    </source>
</reference>
<dbReference type="EMBL" id="KB644408">
    <property type="protein sequence ID" value="EPS26242.1"/>
    <property type="molecule type" value="Genomic_DNA"/>
</dbReference>
<dbReference type="PANTHER" id="PTHR35332:SF2">
    <property type="entry name" value="REGULATION OF ENOLASE PROTEIN 1"/>
    <property type="match status" value="1"/>
</dbReference>
<evidence type="ECO:0000313" key="2">
    <source>
        <dbReference type="Proteomes" id="UP000019376"/>
    </source>
</evidence>
<dbReference type="AlphaFoldDB" id="S8AWI4"/>
<dbReference type="STRING" id="933388.S8AWI4"/>
<dbReference type="InterPro" id="IPR013320">
    <property type="entry name" value="ConA-like_dom_sf"/>
</dbReference>
<dbReference type="Pfam" id="PF07081">
    <property type="entry name" value="DUF1349"/>
    <property type="match status" value="1"/>
</dbReference>
<dbReference type="PANTHER" id="PTHR35332">
    <property type="entry name" value="REGULATION OF ENOLASE PROTEIN 1"/>
    <property type="match status" value="1"/>
</dbReference>
<dbReference type="Gene3D" id="2.60.120.200">
    <property type="match status" value="1"/>
</dbReference>
<sequence length="196" mass="21686">MTQYKFINSDAEVPGEGGSIPPFFSITTPPSTDVWEKPPSTSRFSAPILYQSMPLESFRRARVAINAQWKHLYDQGGLILVLRKSDGSQKWVKAGVEITHGKPHLGVVAKDRWADWSLLPVPSGGGAATIEMVREADESLWIYLVEGVQKAPIREVTWLFKEADVTELWVGTYAARPGQEGGDLSVEFGHFNVETA</sequence>
<dbReference type="HOGENOM" id="CLU_077442_2_0_1"/>
<organism evidence="1 2">
    <name type="scientific">Penicillium oxalicum (strain 114-2 / CGMCC 5302)</name>
    <name type="common">Penicillium decumbens</name>
    <dbReference type="NCBI Taxonomy" id="933388"/>
    <lineage>
        <taxon>Eukaryota</taxon>
        <taxon>Fungi</taxon>
        <taxon>Dikarya</taxon>
        <taxon>Ascomycota</taxon>
        <taxon>Pezizomycotina</taxon>
        <taxon>Eurotiomycetes</taxon>
        <taxon>Eurotiomycetidae</taxon>
        <taxon>Eurotiales</taxon>
        <taxon>Aspergillaceae</taxon>
        <taxon>Penicillium</taxon>
    </lineage>
</organism>
<keyword evidence="2" id="KW-1185">Reference proteome</keyword>
<dbReference type="InterPro" id="IPR009784">
    <property type="entry name" value="DUF1349"/>
</dbReference>
<protein>
    <recommendedName>
        <fullName evidence="3">Beta-xylosidase C-terminal Concanavalin A-like domain-containing protein</fullName>
    </recommendedName>
</protein>
<dbReference type="SUPFAM" id="SSF49899">
    <property type="entry name" value="Concanavalin A-like lectins/glucanases"/>
    <property type="match status" value="1"/>
</dbReference>
<dbReference type="PhylomeDB" id="S8AWI4"/>
<accession>S8AWI4</accession>
<dbReference type="eggNOG" id="ENOG502S8JK">
    <property type="taxonomic scope" value="Eukaryota"/>
</dbReference>
<dbReference type="Proteomes" id="UP000019376">
    <property type="component" value="Unassembled WGS sequence"/>
</dbReference>
<proteinExistence type="predicted"/>
<evidence type="ECO:0008006" key="3">
    <source>
        <dbReference type="Google" id="ProtNLM"/>
    </source>
</evidence>
<evidence type="ECO:0000313" key="1">
    <source>
        <dbReference type="EMBL" id="EPS26242.1"/>
    </source>
</evidence>
<name>S8AWI4_PENO1</name>
<dbReference type="OrthoDB" id="42525at2759"/>
<gene>
    <name evidence="1" type="ORF">PDE_01178</name>
</gene>